<evidence type="ECO:0000313" key="4">
    <source>
        <dbReference type="Proteomes" id="UP000219023"/>
    </source>
</evidence>
<dbReference type="InterPro" id="IPR018946">
    <property type="entry name" value="PhoD-like_MPP"/>
</dbReference>
<protein>
    <submittedName>
        <fullName evidence="3">Alkaline phosphatase D</fullName>
    </submittedName>
</protein>
<feature type="domain" description="PhoD-like phosphatase metallophosphatase" evidence="1">
    <location>
        <begin position="155"/>
        <end position="505"/>
    </location>
</feature>
<dbReference type="EMBL" id="OBQJ01000002">
    <property type="protein sequence ID" value="SOC53152.1"/>
    <property type="molecule type" value="Genomic_DNA"/>
</dbReference>
<feature type="domain" description="Phospholipase D N-terminal" evidence="2">
    <location>
        <begin position="49"/>
        <end position="136"/>
    </location>
</feature>
<sequence>MNTQWEVTMRYSRRDVLGWGVKAGVALGAASLAPSVVLAESRRPQVTSGVMSGDMLSDRAMLWSRSDRPARMLVELADNPAFRGARQVRGPEVLPSGGLAGKLDVTGLGDIDMLHYRVRFAALDDPRALSEPVEGRLSLPPSQSRDVRFVWSGDTVGQGWGIDESRGGMTIYDTMRRQRPDFFIHSGDTVYADGPLEESVTLANGETWRNVVTPAKQKVAETLDEYRGQHTYNLLDANLRRFNAEVPMLAQWDDHETTNNWYPGEWLEDERYTEKNVSLLAARGRQAFLEHTPVRQRSTAPGRIHRRFAYGPSLEVFMLDMRTYRGANSRNRQTESSAQTAFLGEDQFDWLRRSLKESTATWKVIASDMPIGLVVSDGDAYEAIANGDAGDPLGRELEVARLLRSIRDDKIQNVVWLTADVHYTAAHHYSPERARFQEFAPFWEFVSGPLHAGTFGPGALDATFGPEVVFQKAPPEGESNLPPSRGYQFFGQVDLDGDSETLTVSLMDAAGNTLHRQQLTPERV</sequence>
<dbReference type="PROSITE" id="PS51318">
    <property type="entry name" value="TAT"/>
    <property type="match status" value="1"/>
</dbReference>
<dbReference type="Pfam" id="PF09423">
    <property type="entry name" value="PhoD"/>
    <property type="match status" value="1"/>
</dbReference>
<dbReference type="InterPro" id="IPR038607">
    <property type="entry name" value="PhoD-like_sf"/>
</dbReference>
<dbReference type="InterPro" id="IPR029052">
    <property type="entry name" value="Metallo-depent_PP-like"/>
</dbReference>
<dbReference type="CDD" id="cd07389">
    <property type="entry name" value="MPP_PhoD"/>
    <property type="match status" value="1"/>
</dbReference>
<dbReference type="PANTHER" id="PTHR43606">
    <property type="entry name" value="PHOSPHATASE, PUTATIVE (AFU_ORTHOLOGUE AFUA_6G08710)-RELATED"/>
    <property type="match status" value="1"/>
</dbReference>
<dbReference type="AlphaFoldDB" id="A0A285VGB7"/>
<evidence type="ECO:0000313" key="3">
    <source>
        <dbReference type="EMBL" id="SOC53152.1"/>
    </source>
</evidence>
<dbReference type="InterPro" id="IPR006311">
    <property type="entry name" value="TAT_signal"/>
</dbReference>
<dbReference type="InterPro" id="IPR052900">
    <property type="entry name" value="Phospholipid_Metab_Enz"/>
</dbReference>
<proteinExistence type="predicted"/>
<gene>
    <name evidence="3" type="ORF">SAMN05421509_102181</name>
</gene>
<dbReference type="Proteomes" id="UP000219023">
    <property type="component" value="Unassembled WGS sequence"/>
</dbReference>
<dbReference type="InterPro" id="IPR032093">
    <property type="entry name" value="PhoD_N"/>
</dbReference>
<name>A0A285VGB7_9GAMM</name>
<evidence type="ECO:0000259" key="2">
    <source>
        <dbReference type="Pfam" id="PF16655"/>
    </source>
</evidence>
<dbReference type="PANTHER" id="PTHR43606:SF1">
    <property type="entry name" value="PHOD-LIKE PHOSPHATASE METALLOPHOSPHATASE DOMAIN-CONTAINING PROTEIN"/>
    <property type="match status" value="1"/>
</dbReference>
<reference evidence="3 4" key="1">
    <citation type="submission" date="2017-08" db="EMBL/GenBank/DDBJ databases">
        <authorList>
            <person name="de Groot N.N."/>
        </authorList>
    </citation>
    <scope>NUCLEOTIDE SEQUENCE [LARGE SCALE GENOMIC DNA]</scope>
    <source>
        <strain evidence="3 4">USBA 855</strain>
    </source>
</reference>
<organism evidence="3 4">
    <name type="scientific">Chromohalobacter canadensis</name>
    <dbReference type="NCBI Taxonomy" id="141389"/>
    <lineage>
        <taxon>Bacteria</taxon>
        <taxon>Pseudomonadati</taxon>
        <taxon>Pseudomonadota</taxon>
        <taxon>Gammaproteobacteria</taxon>
        <taxon>Oceanospirillales</taxon>
        <taxon>Halomonadaceae</taxon>
        <taxon>Chromohalobacter</taxon>
    </lineage>
</organism>
<dbReference type="SUPFAM" id="SSF56300">
    <property type="entry name" value="Metallo-dependent phosphatases"/>
    <property type="match status" value="1"/>
</dbReference>
<evidence type="ECO:0000259" key="1">
    <source>
        <dbReference type="Pfam" id="PF09423"/>
    </source>
</evidence>
<dbReference type="Pfam" id="PF16655">
    <property type="entry name" value="PhoD_N"/>
    <property type="match status" value="1"/>
</dbReference>
<dbReference type="Gene3D" id="3.60.21.70">
    <property type="entry name" value="PhoD-like phosphatase"/>
    <property type="match status" value="1"/>
</dbReference>
<accession>A0A285VGB7</accession>